<feature type="transmembrane region" description="Helical" evidence="2">
    <location>
        <begin position="389"/>
        <end position="412"/>
    </location>
</feature>
<organism evidence="4">
    <name type="scientific">Grosmannia clavigera (strain kw1407 / UAMH 11150)</name>
    <name type="common">Blue stain fungus</name>
    <name type="synonym">Graphiocladiella clavigera</name>
    <dbReference type="NCBI Taxonomy" id="655863"/>
    <lineage>
        <taxon>Eukaryota</taxon>
        <taxon>Fungi</taxon>
        <taxon>Dikarya</taxon>
        <taxon>Ascomycota</taxon>
        <taxon>Pezizomycotina</taxon>
        <taxon>Sordariomycetes</taxon>
        <taxon>Sordariomycetidae</taxon>
        <taxon>Ophiostomatales</taxon>
        <taxon>Ophiostomataceae</taxon>
        <taxon>Leptographium</taxon>
    </lineage>
</organism>
<feature type="region of interest" description="Disordered" evidence="1">
    <location>
        <begin position="1"/>
        <end position="88"/>
    </location>
</feature>
<feature type="compositionally biased region" description="Low complexity" evidence="1">
    <location>
        <begin position="143"/>
        <end position="169"/>
    </location>
</feature>
<evidence type="ECO:0000313" key="4">
    <source>
        <dbReference type="Proteomes" id="UP000007796"/>
    </source>
</evidence>
<dbReference type="PANTHER" id="PTHR36819:SF1">
    <property type="entry name" value="REGULATOR OF PHOSPHOLIPASE D SRF1"/>
    <property type="match status" value="1"/>
</dbReference>
<feature type="transmembrane region" description="Helical" evidence="2">
    <location>
        <begin position="267"/>
        <end position="288"/>
    </location>
</feature>
<feature type="transmembrane region" description="Helical" evidence="2">
    <location>
        <begin position="353"/>
        <end position="377"/>
    </location>
</feature>
<evidence type="ECO:0000256" key="1">
    <source>
        <dbReference type="SAM" id="MobiDB-lite"/>
    </source>
</evidence>
<dbReference type="InterPro" id="IPR037737">
    <property type="entry name" value="Srf1"/>
</dbReference>
<accession>F0XEZ5</accession>
<keyword evidence="2" id="KW-1133">Transmembrane helix</keyword>
<dbReference type="Proteomes" id="UP000007796">
    <property type="component" value="Unassembled WGS sequence"/>
</dbReference>
<feature type="compositionally biased region" description="Pro residues" evidence="1">
    <location>
        <begin position="75"/>
        <end position="86"/>
    </location>
</feature>
<dbReference type="GO" id="GO:0000324">
    <property type="term" value="C:fungal-type vacuole"/>
    <property type="evidence" value="ECO:0007669"/>
    <property type="project" value="TreeGrafter"/>
</dbReference>
<evidence type="ECO:0000313" key="3">
    <source>
        <dbReference type="EMBL" id="EFX04641.1"/>
    </source>
</evidence>
<dbReference type="AlphaFoldDB" id="F0XEZ5"/>
<proteinExistence type="predicted"/>
<feature type="region of interest" description="Disordered" evidence="1">
    <location>
        <begin position="128"/>
        <end position="169"/>
    </location>
</feature>
<evidence type="ECO:0000256" key="2">
    <source>
        <dbReference type="SAM" id="Phobius"/>
    </source>
</evidence>
<dbReference type="PANTHER" id="PTHR36819">
    <property type="entry name" value="REGULATOR OF PHOSPHOLIPASE D SRF1"/>
    <property type="match status" value="1"/>
</dbReference>
<protein>
    <recommendedName>
        <fullName evidence="5">Regulator of phospholipase D SRF1</fullName>
    </recommendedName>
</protein>
<keyword evidence="2" id="KW-0472">Membrane</keyword>
<keyword evidence="4" id="KW-1185">Reference proteome</keyword>
<dbReference type="InParanoid" id="F0XEZ5"/>
<dbReference type="RefSeq" id="XP_014174123.1">
    <property type="nucleotide sequence ID" value="XM_014318648.1"/>
</dbReference>
<sequence>MSRETVKTVPPWVIRRPPQTVYPQRNHDPSEARYNQGPSGGSVPNGKGQEHAGENGTSEGLNKPAPKPAGTTAPSPIPKPPAPTPAAAPSLRYRLSLLFRPKEGRKWDHLRSAEPVIVPQYHVTKGPTTYRTEWDRHTPRRPGAPGAPSGSSAQAGASSSASGHPDASAATARTPWWYNPESQWHAFIESTRYPHAANEKSEILDDEEMQRLNLMDFGYLSSLHPKVGGGDGGGGVGQFHHKLHVPSKLADKPVWQRIWELLLHHPLVPLACRLTVLMTSIVALAVAIEIHKRERLNTVGKAGSLGNAPERTQVIVAIVVDVVAVPYIGYITVDDYTGKPLGLRPPADRIRLILTDLFFIIFKSASTSLGFEAMIFVSSEGSEGLLRTLGAFELIGLVSWALTLTINIFRVIERLGG</sequence>
<dbReference type="eggNOG" id="ENOG502QPXG">
    <property type="taxonomic scope" value="Eukaryota"/>
</dbReference>
<dbReference type="GO" id="GO:0071944">
    <property type="term" value="C:cell periphery"/>
    <property type="evidence" value="ECO:0007669"/>
    <property type="project" value="TreeGrafter"/>
</dbReference>
<dbReference type="GeneID" id="25974461"/>
<reference evidence="3 4" key="1">
    <citation type="journal article" date="2011" name="Proc. Natl. Acad. Sci. U.S.A.">
        <title>Genome and transcriptome analyses of the mountain pine beetle-fungal symbiont Grosmannia clavigera, a lodgepole pine pathogen.</title>
        <authorList>
            <person name="DiGuistini S."/>
            <person name="Wang Y."/>
            <person name="Liao N.Y."/>
            <person name="Taylor G."/>
            <person name="Tanguay P."/>
            <person name="Feau N."/>
            <person name="Henrissat B."/>
            <person name="Chan S.K."/>
            <person name="Hesse-Orce U."/>
            <person name="Alamouti S.M."/>
            <person name="Tsui C.K.M."/>
            <person name="Docking R.T."/>
            <person name="Levasseur A."/>
            <person name="Haridas S."/>
            <person name="Robertson G."/>
            <person name="Birol I."/>
            <person name="Holt R.A."/>
            <person name="Marra M.A."/>
            <person name="Hamelin R.C."/>
            <person name="Hirst M."/>
            <person name="Jones S.J.M."/>
            <person name="Bohlmann J."/>
            <person name="Breuil C."/>
        </authorList>
    </citation>
    <scope>NUCLEOTIDE SEQUENCE [LARGE SCALE GENOMIC DNA]</scope>
    <source>
        <strain evidence="4">kw1407 / UAMH 11150</strain>
    </source>
</reference>
<name>F0XEZ5_GROCL</name>
<dbReference type="HOGENOM" id="CLU_027163_2_0_1"/>
<keyword evidence="2" id="KW-0812">Transmembrane</keyword>
<dbReference type="OrthoDB" id="2589563at2759"/>
<dbReference type="EMBL" id="GL629765">
    <property type="protein sequence ID" value="EFX04641.1"/>
    <property type="molecule type" value="Genomic_DNA"/>
</dbReference>
<gene>
    <name evidence="3" type="ORF">CMQ_1569</name>
</gene>
<evidence type="ECO:0008006" key="5">
    <source>
        <dbReference type="Google" id="ProtNLM"/>
    </source>
</evidence>